<dbReference type="SUPFAM" id="SSF54160">
    <property type="entry name" value="Chromo domain-like"/>
    <property type="match status" value="1"/>
</dbReference>
<comment type="caution">
    <text evidence="1">The sequence shown here is derived from an EMBL/GenBank/DDBJ whole genome shotgun (WGS) entry which is preliminary data.</text>
</comment>
<dbReference type="AlphaFoldDB" id="A0AAW2MXY1"/>
<dbReference type="EMBL" id="JACGWJ010000021">
    <property type="protein sequence ID" value="KAL0336587.1"/>
    <property type="molecule type" value="Genomic_DNA"/>
</dbReference>
<sequence length="124" mass="13741">MGQSKKNRRTNYLVYWSGESEADAFWERDVTLWQFEGKIDEYWAVKEGVTPPMRTSGSSIGGGLLPPFGLVFSTGAAGMHIRALDGVGMVRHSDTQSGRRSVRVLGCGVRGQACHARHMGYYEQ</sequence>
<accession>A0AAW2MXY1</accession>
<gene>
    <name evidence="1" type="ORF">Sradi_4870600</name>
</gene>
<name>A0AAW2MXY1_SESRA</name>
<reference evidence="1" key="2">
    <citation type="journal article" date="2024" name="Plant">
        <title>Genomic evolution and insights into agronomic trait innovations of Sesamum species.</title>
        <authorList>
            <person name="Miao H."/>
            <person name="Wang L."/>
            <person name="Qu L."/>
            <person name="Liu H."/>
            <person name="Sun Y."/>
            <person name="Le M."/>
            <person name="Wang Q."/>
            <person name="Wei S."/>
            <person name="Zheng Y."/>
            <person name="Lin W."/>
            <person name="Duan Y."/>
            <person name="Cao H."/>
            <person name="Xiong S."/>
            <person name="Wang X."/>
            <person name="Wei L."/>
            <person name="Li C."/>
            <person name="Ma Q."/>
            <person name="Ju M."/>
            <person name="Zhao R."/>
            <person name="Li G."/>
            <person name="Mu C."/>
            <person name="Tian Q."/>
            <person name="Mei H."/>
            <person name="Zhang T."/>
            <person name="Gao T."/>
            <person name="Zhang H."/>
        </authorList>
    </citation>
    <scope>NUCLEOTIDE SEQUENCE</scope>
    <source>
        <strain evidence="1">G02</strain>
    </source>
</reference>
<proteinExistence type="predicted"/>
<dbReference type="InterPro" id="IPR016197">
    <property type="entry name" value="Chromo-like_dom_sf"/>
</dbReference>
<reference evidence="1" key="1">
    <citation type="submission" date="2020-06" db="EMBL/GenBank/DDBJ databases">
        <authorList>
            <person name="Li T."/>
            <person name="Hu X."/>
            <person name="Zhang T."/>
            <person name="Song X."/>
            <person name="Zhang H."/>
            <person name="Dai N."/>
            <person name="Sheng W."/>
            <person name="Hou X."/>
            <person name="Wei L."/>
        </authorList>
    </citation>
    <scope>NUCLEOTIDE SEQUENCE</scope>
    <source>
        <strain evidence="1">G02</strain>
        <tissue evidence="1">Leaf</tissue>
    </source>
</reference>
<protein>
    <submittedName>
        <fullName evidence="1">Uncharacterized protein</fullName>
    </submittedName>
</protein>
<organism evidence="1">
    <name type="scientific">Sesamum radiatum</name>
    <name type="common">Black benniseed</name>
    <dbReference type="NCBI Taxonomy" id="300843"/>
    <lineage>
        <taxon>Eukaryota</taxon>
        <taxon>Viridiplantae</taxon>
        <taxon>Streptophyta</taxon>
        <taxon>Embryophyta</taxon>
        <taxon>Tracheophyta</taxon>
        <taxon>Spermatophyta</taxon>
        <taxon>Magnoliopsida</taxon>
        <taxon>eudicotyledons</taxon>
        <taxon>Gunneridae</taxon>
        <taxon>Pentapetalae</taxon>
        <taxon>asterids</taxon>
        <taxon>lamiids</taxon>
        <taxon>Lamiales</taxon>
        <taxon>Pedaliaceae</taxon>
        <taxon>Sesamum</taxon>
    </lineage>
</organism>
<evidence type="ECO:0000313" key="1">
    <source>
        <dbReference type="EMBL" id="KAL0336587.1"/>
    </source>
</evidence>